<evidence type="ECO:0000256" key="1">
    <source>
        <dbReference type="SAM" id="MobiDB-lite"/>
    </source>
</evidence>
<sequence length="129" mass="13260">MRVERDEEFGLLVAAPGVPEELDVAAVRRGVTVAHERLDRDFTCGFEVLFEGAADEDAHPDSVPDGRVHTAVRVAGGRVPARGVAPDGGLAGRAPVGSRDALAGKAEAAGTVPYGRSGRTGAEGWLGSS</sequence>
<name>A0ABN3EFH3_9ACTN</name>
<organism evidence="2 3">
    <name type="scientific">Kitasatospora cystarginea</name>
    <dbReference type="NCBI Taxonomy" id="58350"/>
    <lineage>
        <taxon>Bacteria</taxon>
        <taxon>Bacillati</taxon>
        <taxon>Actinomycetota</taxon>
        <taxon>Actinomycetes</taxon>
        <taxon>Kitasatosporales</taxon>
        <taxon>Streptomycetaceae</taxon>
        <taxon>Kitasatospora</taxon>
    </lineage>
</organism>
<proteinExistence type="predicted"/>
<dbReference type="Proteomes" id="UP001500305">
    <property type="component" value="Unassembled WGS sequence"/>
</dbReference>
<evidence type="ECO:0000313" key="2">
    <source>
        <dbReference type="EMBL" id="GAA2256466.1"/>
    </source>
</evidence>
<keyword evidence="3" id="KW-1185">Reference proteome</keyword>
<gene>
    <name evidence="2" type="ORF">GCM10010430_45380</name>
</gene>
<feature type="region of interest" description="Disordered" evidence="1">
    <location>
        <begin position="106"/>
        <end position="129"/>
    </location>
</feature>
<accession>A0ABN3EFH3</accession>
<comment type="caution">
    <text evidence="2">The sequence shown here is derived from an EMBL/GenBank/DDBJ whole genome shotgun (WGS) entry which is preliminary data.</text>
</comment>
<protein>
    <submittedName>
        <fullName evidence="2">Uncharacterized protein</fullName>
    </submittedName>
</protein>
<reference evidence="2 3" key="1">
    <citation type="journal article" date="2019" name="Int. J. Syst. Evol. Microbiol.">
        <title>The Global Catalogue of Microorganisms (GCM) 10K type strain sequencing project: providing services to taxonomists for standard genome sequencing and annotation.</title>
        <authorList>
            <consortium name="The Broad Institute Genomics Platform"/>
            <consortium name="The Broad Institute Genome Sequencing Center for Infectious Disease"/>
            <person name="Wu L."/>
            <person name="Ma J."/>
        </authorList>
    </citation>
    <scope>NUCLEOTIDE SEQUENCE [LARGE SCALE GENOMIC DNA]</scope>
    <source>
        <strain evidence="2 3">JCM 7356</strain>
    </source>
</reference>
<evidence type="ECO:0000313" key="3">
    <source>
        <dbReference type="Proteomes" id="UP001500305"/>
    </source>
</evidence>
<dbReference type="EMBL" id="BAAATR010000021">
    <property type="protein sequence ID" value="GAA2256466.1"/>
    <property type="molecule type" value="Genomic_DNA"/>
</dbReference>